<name>A0A8J8K8X0_9FLAO</name>
<evidence type="ECO:0000256" key="5">
    <source>
        <dbReference type="ARBA" id="ARBA00022692"/>
    </source>
</evidence>
<evidence type="ECO:0000313" key="9">
    <source>
        <dbReference type="EMBL" id="NRS93001.1"/>
    </source>
</evidence>
<keyword evidence="10" id="KW-1185">Reference proteome</keyword>
<dbReference type="EMBL" id="JABSNO010000015">
    <property type="protein sequence ID" value="NRS93001.1"/>
    <property type="molecule type" value="Genomic_DNA"/>
</dbReference>
<dbReference type="SUPFAM" id="SSF56954">
    <property type="entry name" value="Outer membrane efflux proteins (OEP)"/>
    <property type="match status" value="1"/>
</dbReference>
<accession>A0A8J8K8X0</accession>
<keyword evidence="5" id="KW-0812">Transmembrane</keyword>
<protein>
    <submittedName>
        <fullName evidence="9">Outer membrane protein TolC</fullName>
    </submittedName>
</protein>
<dbReference type="Gene3D" id="1.20.1600.10">
    <property type="entry name" value="Outer membrane efflux proteins (OEP)"/>
    <property type="match status" value="1"/>
</dbReference>
<dbReference type="PANTHER" id="PTHR30026">
    <property type="entry name" value="OUTER MEMBRANE PROTEIN TOLC"/>
    <property type="match status" value="1"/>
</dbReference>
<feature type="chain" id="PRO_5035227149" evidence="8">
    <location>
        <begin position="23"/>
        <end position="443"/>
    </location>
</feature>
<evidence type="ECO:0000256" key="7">
    <source>
        <dbReference type="ARBA" id="ARBA00023237"/>
    </source>
</evidence>
<evidence type="ECO:0000256" key="4">
    <source>
        <dbReference type="ARBA" id="ARBA00022452"/>
    </source>
</evidence>
<dbReference type="GO" id="GO:1990281">
    <property type="term" value="C:efflux pump complex"/>
    <property type="evidence" value="ECO:0007669"/>
    <property type="project" value="TreeGrafter"/>
</dbReference>
<comment type="subcellular location">
    <subcellularLocation>
        <location evidence="1">Cell outer membrane</location>
    </subcellularLocation>
</comment>
<dbReference type="Proteomes" id="UP000610746">
    <property type="component" value="Unassembled WGS sequence"/>
</dbReference>
<dbReference type="InterPro" id="IPR003423">
    <property type="entry name" value="OMP_efflux"/>
</dbReference>
<dbReference type="Pfam" id="PF02321">
    <property type="entry name" value="OEP"/>
    <property type="match status" value="2"/>
</dbReference>
<evidence type="ECO:0000313" key="10">
    <source>
        <dbReference type="Proteomes" id="UP000610746"/>
    </source>
</evidence>
<gene>
    <name evidence="9" type="ORF">HNQ03_002086</name>
</gene>
<keyword evidence="6" id="KW-0472">Membrane</keyword>
<dbReference type="PANTHER" id="PTHR30026:SF20">
    <property type="entry name" value="OUTER MEMBRANE PROTEIN TOLC"/>
    <property type="match status" value="1"/>
</dbReference>
<organism evidence="9 10">
    <name type="scientific">Frigoriflavimonas asaccharolytica</name>
    <dbReference type="NCBI Taxonomy" id="2735899"/>
    <lineage>
        <taxon>Bacteria</taxon>
        <taxon>Pseudomonadati</taxon>
        <taxon>Bacteroidota</taxon>
        <taxon>Flavobacteriia</taxon>
        <taxon>Flavobacteriales</taxon>
        <taxon>Weeksellaceae</taxon>
        <taxon>Frigoriflavimonas</taxon>
    </lineage>
</organism>
<dbReference type="GO" id="GO:0015288">
    <property type="term" value="F:porin activity"/>
    <property type="evidence" value="ECO:0007669"/>
    <property type="project" value="TreeGrafter"/>
</dbReference>
<proteinExistence type="inferred from homology"/>
<evidence type="ECO:0000256" key="2">
    <source>
        <dbReference type="ARBA" id="ARBA00007613"/>
    </source>
</evidence>
<comment type="similarity">
    <text evidence="2">Belongs to the outer membrane factor (OMF) (TC 1.B.17) family.</text>
</comment>
<evidence type="ECO:0000256" key="1">
    <source>
        <dbReference type="ARBA" id="ARBA00004442"/>
    </source>
</evidence>
<feature type="signal peptide" evidence="8">
    <location>
        <begin position="1"/>
        <end position="22"/>
    </location>
</feature>
<reference evidence="9" key="1">
    <citation type="submission" date="2020-05" db="EMBL/GenBank/DDBJ databases">
        <title>Genomic Encyclopedia of Type Strains, Phase IV (KMG-V): Genome sequencing to study the core and pangenomes of soil and plant-associated prokaryotes.</title>
        <authorList>
            <person name="Whitman W."/>
        </authorList>
    </citation>
    <scope>NUCLEOTIDE SEQUENCE</scope>
    <source>
        <strain evidence="9">16F</strain>
    </source>
</reference>
<dbReference type="InterPro" id="IPR051906">
    <property type="entry name" value="TolC-like"/>
</dbReference>
<keyword evidence="7" id="KW-0998">Cell outer membrane</keyword>
<evidence type="ECO:0000256" key="3">
    <source>
        <dbReference type="ARBA" id="ARBA00022448"/>
    </source>
</evidence>
<dbReference type="GO" id="GO:0015562">
    <property type="term" value="F:efflux transmembrane transporter activity"/>
    <property type="evidence" value="ECO:0007669"/>
    <property type="project" value="InterPro"/>
</dbReference>
<dbReference type="AlphaFoldDB" id="A0A8J8K8X0"/>
<sequence length="443" mass="49856">MIKKWIFSLAALAFFAHTNAQQALSIDEAWQYAFDNNANVKKARIDRTIADQKVKETIGIGLPQISAQGQYNYFLNIPVQLLPAEFTGGEAGTFTPVQFGQKQSLSGGVTLQQLLFNGSYLVGLQSAKAFKETAQLAEEKTEITIKEAILLAYTGVLVTDENLKTLEENRKVAAKSLYETEQTYKVGLIELQNVEQQQFSYKSIITNQQNFLRTREKLIMTLKYLLGFPLEQNLVLTSDLQDIITKNETLVSLNENPDVSNHIDVKLSQNSLKIKELQLKLQRSKFLPTLGAAVSSTYNGYGDKFNFLNSAQQYFNTSVVAVQLDVPIFSGFQRKWQTEQAKLDVKKAEIDVSEKEREIKNTAFSASVDYENAYTSYKNAQELVALSSSIFKKQQIKFQEGLGTSLELQQAETQLYQSQNQYYEAALNLIQSKTKLDKALGTL</sequence>
<keyword evidence="4" id="KW-1134">Transmembrane beta strand</keyword>
<keyword evidence="3" id="KW-0813">Transport</keyword>
<comment type="caution">
    <text evidence="9">The sequence shown here is derived from an EMBL/GenBank/DDBJ whole genome shotgun (WGS) entry which is preliminary data.</text>
</comment>
<dbReference type="GO" id="GO:0009279">
    <property type="term" value="C:cell outer membrane"/>
    <property type="evidence" value="ECO:0007669"/>
    <property type="project" value="UniProtKB-SubCell"/>
</dbReference>
<dbReference type="RefSeq" id="WP_173779586.1">
    <property type="nucleotide sequence ID" value="NZ_JABSNO010000015.1"/>
</dbReference>
<keyword evidence="8" id="KW-0732">Signal</keyword>
<evidence type="ECO:0000256" key="8">
    <source>
        <dbReference type="SAM" id="SignalP"/>
    </source>
</evidence>
<evidence type="ECO:0000256" key="6">
    <source>
        <dbReference type="ARBA" id="ARBA00023136"/>
    </source>
</evidence>